<feature type="transmembrane region" description="Helical" evidence="1">
    <location>
        <begin position="115"/>
        <end position="134"/>
    </location>
</feature>
<dbReference type="EMBL" id="CP157390">
    <property type="protein sequence ID" value="XBM46824.1"/>
    <property type="molecule type" value="Genomic_DNA"/>
</dbReference>
<sequence>MLLPLAGSLAALTTGVALYLVVLYAALKDQCRSTPSPPGVFVSEAPDAVRVTLNGWPLGTTCDWALAADGRESLPSGSIPMTLFIYTLIAAGVVGTVVFGVMLRRRWGVRGWRATGVTACLALISLTFPLAVYFSSPGFFTARHLLSGSPASLCVTWFDSAVGDAEDPADVQIDGSVGPPLVVTCSYINTASQLHERTVSGWTWPLATTAVVLLGVSAGSYALASRILRRSETRTD</sequence>
<feature type="transmembrane region" description="Helical" evidence="1">
    <location>
        <begin position="202"/>
        <end position="224"/>
    </location>
</feature>
<feature type="transmembrane region" description="Helical" evidence="1">
    <location>
        <begin position="7"/>
        <end position="27"/>
    </location>
</feature>
<keyword evidence="1" id="KW-0812">Transmembrane</keyword>
<organism evidence="2">
    <name type="scientific">Leifsonia sp. NPDC080035</name>
    <dbReference type="NCBI Taxonomy" id="3143936"/>
    <lineage>
        <taxon>Bacteria</taxon>
        <taxon>Bacillati</taxon>
        <taxon>Actinomycetota</taxon>
        <taxon>Actinomycetes</taxon>
        <taxon>Micrococcales</taxon>
        <taxon>Microbacteriaceae</taxon>
        <taxon>Leifsonia</taxon>
    </lineage>
</organism>
<dbReference type="RefSeq" id="WP_348786803.1">
    <property type="nucleotide sequence ID" value="NZ_CP157390.1"/>
</dbReference>
<evidence type="ECO:0008006" key="3">
    <source>
        <dbReference type="Google" id="ProtNLM"/>
    </source>
</evidence>
<reference evidence="2" key="1">
    <citation type="submission" date="2024-05" db="EMBL/GenBank/DDBJ databases">
        <title>The Natural Products Discovery Center: Release of the First 8490 Sequenced Strains for Exploring Actinobacteria Biosynthetic Diversity.</title>
        <authorList>
            <person name="Kalkreuter E."/>
            <person name="Kautsar S.A."/>
            <person name="Yang D."/>
            <person name="Bader C.D."/>
            <person name="Teijaro C.N."/>
            <person name="Fluegel L."/>
            <person name="Davis C.M."/>
            <person name="Simpson J.R."/>
            <person name="Lauterbach L."/>
            <person name="Steele A.D."/>
            <person name="Gui C."/>
            <person name="Meng S."/>
            <person name="Li G."/>
            <person name="Viehrig K."/>
            <person name="Ye F."/>
            <person name="Su P."/>
            <person name="Kiefer A.F."/>
            <person name="Nichols A."/>
            <person name="Cepeda A.J."/>
            <person name="Yan W."/>
            <person name="Fan B."/>
            <person name="Jiang Y."/>
            <person name="Adhikari A."/>
            <person name="Zheng C.-J."/>
            <person name="Schuster L."/>
            <person name="Cowan T.M."/>
            <person name="Smanski M.J."/>
            <person name="Chevrette M.G."/>
            <person name="de Carvalho L.P.S."/>
            <person name="Shen B."/>
        </authorList>
    </citation>
    <scope>NUCLEOTIDE SEQUENCE</scope>
    <source>
        <strain evidence="2">NPDC080035</strain>
    </source>
</reference>
<accession>A0AAU7G816</accession>
<evidence type="ECO:0000313" key="2">
    <source>
        <dbReference type="EMBL" id="XBM46824.1"/>
    </source>
</evidence>
<dbReference type="AlphaFoldDB" id="A0AAU7G816"/>
<name>A0AAU7G816_9MICO</name>
<proteinExistence type="predicted"/>
<feature type="transmembrane region" description="Helical" evidence="1">
    <location>
        <begin position="83"/>
        <end position="103"/>
    </location>
</feature>
<gene>
    <name evidence="2" type="ORF">AAME72_12090</name>
</gene>
<keyword evidence="1" id="KW-0472">Membrane</keyword>
<protein>
    <recommendedName>
        <fullName evidence="3">Integral membrane protein</fullName>
    </recommendedName>
</protein>
<keyword evidence="1" id="KW-1133">Transmembrane helix</keyword>
<evidence type="ECO:0000256" key="1">
    <source>
        <dbReference type="SAM" id="Phobius"/>
    </source>
</evidence>